<dbReference type="Pfam" id="PF00392">
    <property type="entry name" value="GntR"/>
    <property type="match status" value="1"/>
</dbReference>
<evidence type="ECO:0000256" key="2">
    <source>
        <dbReference type="ARBA" id="ARBA00023125"/>
    </source>
</evidence>
<evidence type="ECO:0000259" key="4">
    <source>
        <dbReference type="PROSITE" id="PS50949"/>
    </source>
</evidence>
<dbReference type="PRINTS" id="PR00035">
    <property type="entry name" value="HTHGNTR"/>
</dbReference>
<dbReference type="AlphaFoldDB" id="A0A081CAV9"/>
<keyword evidence="3" id="KW-0804">Transcription</keyword>
<dbReference type="InterPro" id="IPR008920">
    <property type="entry name" value="TF_FadR/GntR_C"/>
</dbReference>
<dbReference type="STRING" id="1499967.U27_02543"/>
<dbReference type="InterPro" id="IPR011711">
    <property type="entry name" value="GntR_C"/>
</dbReference>
<feature type="domain" description="HTH gntR-type" evidence="4">
    <location>
        <begin position="17"/>
        <end position="85"/>
    </location>
</feature>
<gene>
    <name evidence="5" type="ORF">U27_02543</name>
</gene>
<evidence type="ECO:0000256" key="1">
    <source>
        <dbReference type="ARBA" id="ARBA00023015"/>
    </source>
</evidence>
<dbReference type="SMART" id="SM00895">
    <property type="entry name" value="FCD"/>
    <property type="match status" value="1"/>
</dbReference>
<sequence>MKKNRKLVEQIKKIEIQKPADLIIEQIKELIMSGVLKPGDRLPSENMLAEAFEVGRSQVREALKRLEFYGVLTTIPQTGTFVASMGVKSIAGVIANILHLQKEDVESLIDTRTVLEIHSAELAAQRATEEEIEEIAQAHRAFCARREQGDRALDEDIYFHLKISEYAHSSILASLIALLTPDILKQTGQFDQMQHRHPSQTINEHARIVEAIQSRDAEQARNAMAAHMEHTREFGQKLLQGRSNSKE</sequence>
<dbReference type="InterPro" id="IPR036388">
    <property type="entry name" value="WH-like_DNA-bd_sf"/>
</dbReference>
<dbReference type="Proteomes" id="UP000030661">
    <property type="component" value="Unassembled WGS sequence"/>
</dbReference>
<accession>A0A081CAV9</accession>
<protein>
    <submittedName>
        <fullName evidence="5">GntR domain protein</fullName>
    </submittedName>
</protein>
<proteinExistence type="predicted"/>
<organism evidence="5">
    <name type="scientific">Vecturithrix granuli</name>
    <dbReference type="NCBI Taxonomy" id="1499967"/>
    <lineage>
        <taxon>Bacteria</taxon>
        <taxon>Candidatus Moduliflexota</taxon>
        <taxon>Candidatus Vecturitrichia</taxon>
        <taxon>Candidatus Vecturitrichales</taxon>
        <taxon>Candidatus Vecturitrichaceae</taxon>
        <taxon>Candidatus Vecturithrix</taxon>
    </lineage>
</organism>
<evidence type="ECO:0000313" key="5">
    <source>
        <dbReference type="EMBL" id="GAK61714.1"/>
    </source>
</evidence>
<evidence type="ECO:0000256" key="3">
    <source>
        <dbReference type="ARBA" id="ARBA00023163"/>
    </source>
</evidence>
<dbReference type="GO" id="GO:0003677">
    <property type="term" value="F:DNA binding"/>
    <property type="evidence" value="ECO:0007669"/>
    <property type="project" value="UniProtKB-KW"/>
</dbReference>
<dbReference type="eggNOG" id="COG2186">
    <property type="taxonomic scope" value="Bacteria"/>
</dbReference>
<dbReference type="SUPFAM" id="SSF46785">
    <property type="entry name" value="Winged helix' DNA-binding domain"/>
    <property type="match status" value="1"/>
</dbReference>
<dbReference type="EMBL" id="DF820482">
    <property type="protein sequence ID" value="GAK61714.1"/>
    <property type="molecule type" value="Genomic_DNA"/>
</dbReference>
<dbReference type="InterPro" id="IPR000524">
    <property type="entry name" value="Tscrpt_reg_HTH_GntR"/>
</dbReference>
<dbReference type="CDD" id="cd07377">
    <property type="entry name" value="WHTH_GntR"/>
    <property type="match status" value="1"/>
</dbReference>
<dbReference type="PROSITE" id="PS50949">
    <property type="entry name" value="HTH_GNTR"/>
    <property type="match status" value="1"/>
</dbReference>
<evidence type="ECO:0000313" key="6">
    <source>
        <dbReference type="Proteomes" id="UP000030661"/>
    </source>
</evidence>
<dbReference type="Gene3D" id="1.20.120.530">
    <property type="entry name" value="GntR ligand-binding domain-like"/>
    <property type="match status" value="1"/>
</dbReference>
<dbReference type="InterPro" id="IPR036390">
    <property type="entry name" value="WH_DNA-bd_sf"/>
</dbReference>
<dbReference type="SMART" id="SM00345">
    <property type="entry name" value="HTH_GNTR"/>
    <property type="match status" value="1"/>
</dbReference>
<reference evidence="5" key="1">
    <citation type="journal article" date="2015" name="PeerJ">
        <title>First genomic representation of candidate bacterial phylum KSB3 points to enhanced environmental sensing as a trigger of wastewater bulking.</title>
        <authorList>
            <person name="Sekiguchi Y."/>
            <person name="Ohashi A."/>
            <person name="Parks D.H."/>
            <person name="Yamauchi T."/>
            <person name="Tyson G.W."/>
            <person name="Hugenholtz P."/>
        </authorList>
    </citation>
    <scope>NUCLEOTIDE SEQUENCE [LARGE SCALE GENOMIC DNA]</scope>
</reference>
<name>A0A081CAV9_VECG1</name>
<dbReference type="GO" id="GO:0003700">
    <property type="term" value="F:DNA-binding transcription factor activity"/>
    <property type="evidence" value="ECO:0007669"/>
    <property type="project" value="InterPro"/>
</dbReference>
<keyword evidence="2" id="KW-0238">DNA-binding</keyword>
<dbReference type="SUPFAM" id="SSF48008">
    <property type="entry name" value="GntR ligand-binding domain-like"/>
    <property type="match status" value="1"/>
</dbReference>
<dbReference type="Pfam" id="PF07729">
    <property type="entry name" value="FCD"/>
    <property type="match status" value="1"/>
</dbReference>
<dbReference type="PANTHER" id="PTHR43537">
    <property type="entry name" value="TRANSCRIPTIONAL REGULATOR, GNTR FAMILY"/>
    <property type="match status" value="1"/>
</dbReference>
<keyword evidence="1" id="KW-0805">Transcription regulation</keyword>
<keyword evidence="6" id="KW-1185">Reference proteome</keyword>
<dbReference type="HOGENOM" id="CLU_017584_9_1_0"/>
<dbReference type="Gene3D" id="1.10.10.10">
    <property type="entry name" value="Winged helix-like DNA-binding domain superfamily/Winged helix DNA-binding domain"/>
    <property type="match status" value="1"/>
</dbReference>
<dbReference type="PANTHER" id="PTHR43537:SF5">
    <property type="entry name" value="UXU OPERON TRANSCRIPTIONAL REGULATOR"/>
    <property type="match status" value="1"/>
</dbReference>